<proteinExistence type="predicted"/>
<dbReference type="OrthoDB" id="4350592at2"/>
<sequence length="146" mass="14888">MSDSAPAPSAPEPAAHAVPPTLRGAGALAALEGLVGLGIAVYLVVHALGGFEEAYISGYGTALWFTLISGGVLAGGIALYHGRRWGRAIVALANILLLPVAWSMLFDSDQPVIGAPLMVVALVALGLTFAPRSMQYLAGDDLPPDA</sequence>
<evidence type="ECO:0008006" key="4">
    <source>
        <dbReference type="Google" id="ProtNLM"/>
    </source>
</evidence>
<dbReference type="RefSeq" id="WP_105943144.1">
    <property type="nucleotide sequence ID" value="NZ_CP027433.1"/>
</dbReference>
<protein>
    <recommendedName>
        <fullName evidence="4">Integral membrane protein</fullName>
    </recommendedName>
</protein>
<accession>A0A2S0KIG5</accession>
<dbReference type="AlphaFoldDB" id="A0A2S0KIG5"/>
<dbReference type="EMBL" id="CP027433">
    <property type="protein sequence ID" value="AVM01436.1"/>
    <property type="molecule type" value="Genomic_DNA"/>
</dbReference>
<keyword evidence="1" id="KW-0812">Transmembrane</keyword>
<evidence type="ECO:0000313" key="2">
    <source>
        <dbReference type="EMBL" id="AVM01436.1"/>
    </source>
</evidence>
<reference evidence="2 3" key="1">
    <citation type="submission" date="2018-03" db="EMBL/GenBank/DDBJ databases">
        <title>Characteristics and genome of n-alkane degrading marine bacteria Gordonia iterans isolated from crude oil contaminated in Tae-an, South Korea.</title>
        <authorList>
            <person name="Lee S.-S."/>
            <person name="Kim H."/>
        </authorList>
    </citation>
    <scope>NUCLEOTIDE SEQUENCE [LARGE SCALE GENOMIC DNA]</scope>
    <source>
        <strain evidence="2 3">Co17</strain>
    </source>
</reference>
<evidence type="ECO:0000256" key="1">
    <source>
        <dbReference type="SAM" id="Phobius"/>
    </source>
</evidence>
<gene>
    <name evidence="2" type="ORF">C6V83_15490</name>
</gene>
<feature type="transmembrane region" description="Helical" evidence="1">
    <location>
        <begin position="28"/>
        <end position="49"/>
    </location>
</feature>
<organism evidence="2 3">
    <name type="scientific">Gordonia iterans</name>
    <dbReference type="NCBI Taxonomy" id="1004901"/>
    <lineage>
        <taxon>Bacteria</taxon>
        <taxon>Bacillati</taxon>
        <taxon>Actinomycetota</taxon>
        <taxon>Actinomycetes</taxon>
        <taxon>Mycobacteriales</taxon>
        <taxon>Gordoniaceae</taxon>
        <taxon>Gordonia</taxon>
    </lineage>
</organism>
<keyword evidence="3" id="KW-1185">Reference proteome</keyword>
<keyword evidence="1" id="KW-0472">Membrane</keyword>
<name>A0A2S0KIG5_9ACTN</name>
<evidence type="ECO:0000313" key="3">
    <source>
        <dbReference type="Proteomes" id="UP000239814"/>
    </source>
</evidence>
<feature type="transmembrane region" description="Helical" evidence="1">
    <location>
        <begin position="61"/>
        <end position="81"/>
    </location>
</feature>
<feature type="transmembrane region" description="Helical" evidence="1">
    <location>
        <begin position="88"/>
        <end position="106"/>
    </location>
</feature>
<keyword evidence="1" id="KW-1133">Transmembrane helix</keyword>
<feature type="transmembrane region" description="Helical" evidence="1">
    <location>
        <begin position="112"/>
        <end position="130"/>
    </location>
</feature>
<dbReference type="KEGG" id="git:C6V83_15490"/>
<dbReference type="Proteomes" id="UP000239814">
    <property type="component" value="Chromosome"/>
</dbReference>